<comment type="caution">
    <text evidence="15">The sequence shown here is derived from an EMBL/GenBank/DDBJ whole genome shotgun (WGS) entry which is preliminary data.</text>
</comment>
<dbReference type="GO" id="GO:0000178">
    <property type="term" value="C:exosome (RNase complex)"/>
    <property type="evidence" value="ECO:0007669"/>
    <property type="project" value="UniProtKB-KW"/>
</dbReference>
<evidence type="ECO:0000313" key="16">
    <source>
        <dbReference type="Proteomes" id="UP001591681"/>
    </source>
</evidence>
<dbReference type="AlphaFoldDB" id="A0ABD1K222"/>
<reference evidence="15 16" key="1">
    <citation type="submission" date="2024-09" db="EMBL/GenBank/DDBJ databases">
        <title>A chromosome-level genome assembly of Gray's grenadier anchovy, Coilia grayii.</title>
        <authorList>
            <person name="Fu Z."/>
        </authorList>
    </citation>
    <scope>NUCLEOTIDE SEQUENCE [LARGE SCALE GENOMIC DNA]</scope>
    <source>
        <strain evidence="15">G4</strain>
        <tissue evidence="15">Muscle</tissue>
    </source>
</reference>
<evidence type="ECO:0000256" key="6">
    <source>
        <dbReference type="ARBA" id="ARBA00022835"/>
    </source>
</evidence>
<dbReference type="SUPFAM" id="SSF54211">
    <property type="entry name" value="Ribosomal protein S5 domain 2-like"/>
    <property type="match status" value="1"/>
</dbReference>
<dbReference type="GO" id="GO:0005730">
    <property type="term" value="C:nucleolus"/>
    <property type="evidence" value="ECO:0007669"/>
    <property type="project" value="UniProtKB-SubCell"/>
</dbReference>
<keyword evidence="4" id="KW-0963">Cytoplasm</keyword>
<evidence type="ECO:0000259" key="14">
    <source>
        <dbReference type="Pfam" id="PF01138"/>
    </source>
</evidence>
<dbReference type="InterPro" id="IPR050080">
    <property type="entry name" value="RNase_PH"/>
</dbReference>
<dbReference type="InterPro" id="IPR020568">
    <property type="entry name" value="Ribosomal_Su5_D2-typ_SF"/>
</dbReference>
<dbReference type="InterPro" id="IPR036345">
    <property type="entry name" value="ExoRNase_PH_dom2_sf"/>
</dbReference>
<evidence type="ECO:0000256" key="10">
    <source>
        <dbReference type="ARBA" id="ARBA00062379"/>
    </source>
</evidence>
<evidence type="ECO:0000256" key="4">
    <source>
        <dbReference type="ARBA" id="ARBA00022490"/>
    </source>
</evidence>
<keyword evidence="16" id="KW-1185">Reference proteome</keyword>
<comment type="subunit">
    <text evidence="10">Component of the RNA exosome complex.</text>
</comment>
<protein>
    <recommendedName>
        <fullName evidence="11">Exosome complex component MTR3</fullName>
    </recommendedName>
    <alternativeName>
        <fullName evidence="13">Exosome component 6</fullName>
    </alternativeName>
    <alternativeName>
        <fullName evidence="12">mRNA transport regulator 3 homolog</fullName>
    </alternativeName>
</protein>
<evidence type="ECO:0000256" key="7">
    <source>
        <dbReference type="ARBA" id="ARBA00022884"/>
    </source>
</evidence>
<evidence type="ECO:0000256" key="9">
    <source>
        <dbReference type="ARBA" id="ARBA00058393"/>
    </source>
</evidence>
<dbReference type="PANTHER" id="PTHR11953">
    <property type="entry name" value="EXOSOME COMPLEX COMPONENT"/>
    <property type="match status" value="1"/>
</dbReference>
<accession>A0ABD1K222</accession>
<evidence type="ECO:0000313" key="15">
    <source>
        <dbReference type="EMBL" id="KAL2093177.1"/>
    </source>
</evidence>
<keyword evidence="6" id="KW-0271">Exosome</keyword>
<dbReference type="CDD" id="cd11371">
    <property type="entry name" value="RNase_PH_MTR3"/>
    <property type="match status" value="1"/>
</dbReference>
<comment type="similarity">
    <text evidence="3">Belongs to the RNase PH family.</text>
</comment>
<evidence type="ECO:0000256" key="1">
    <source>
        <dbReference type="ARBA" id="ARBA00004496"/>
    </source>
</evidence>
<dbReference type="GO" id="GO:0006364">
    <property type="term" value="P:rRNA processing"/>
    <property type="evidence" value="ECO:0007669"/>
    <property type="project" value="UniProtKB-KW"/>
</dbReference>
<sequence length="276" mass="30141">MPPVDRRRIRGPDESHSPYHFVTEESMKCLASGDRRVDVSQRGPLDLRPIFARCGLISQAKGSAYIEAGNSKIICSVYGPRETERKDETDMKSGRLVTDMRFAPFACRKRGAWVQGNEEKDLSQGLLESLRPGVCLHKYPRSQIDVCVMVLESDGPALSHAVTCASLALADAGIEMYDLVLGCTVRHTGTTQLLDPTFAEVQDDQSGASVDSQGTVTLSLMPNMNQVSGLQSDGVMEQESIKAAVQACIEGCFKLYPAIQHTILKTVRKKAPPPES</sequence>
<comment type="subcellular location">
    <subcellularLocation>
        <location evidence="1">Cytoplasm</location>
    </subcellularLocation>
    <subcellularLocation>
        <location evidence="2">Nucleus</location>
        <location evidence="2">Nucleolus</location>
    </subcellularLocation>
</comment>
<dbReference type="Pfam" id="PF01138">
    <property type="entry name" value="RNase_PH"/>
    <property type="match status" value="1"/>
</dbReference>
<feature type="domain" description="Exoribonuclease phosphorolytic" evidence="14">
    <location>
        <begin position="47"/>
        <end position="175"/>
    </location>
</feature>
<comment type="function">
    <text evidence="9">Non-catalytic component of the RNA exosome complex which has 3'-&gt;5' exoribonuclease activity and participates in a multitude of cellular RNA processing and degradation events.</text>
</comment>
<dbReference type="InterPro" id="IPR027408">
    <property type="entry name" value="PNPase/RNase_PH_dom_sf"/>
</dbReference>
<evidence type="ECO:0000256" key="12">
    <source>
        <dbReference type="ARBA" id="ARBA00080620"/>
    </source>
</evidence>
<dbReference type="GO" id="GO:0003723">
    <property type="term" value="F:RNA binding"/>
    <property type="evidence" value="ECO:0007669"/>
    <property type="project" value="UniProtKB-KW"/>
</dbReference>
<dbReference type="EMBL" id="JBHFQA010000009">
    <property type="protein sequence ID" value="KAL2093177.1"/>
    <property type="molecule type" value="Genomic_DNA"/>
</dbReference>
<evidence type="ECO:0000256" key="3">
    <source>
        <dbReference type="ARBA" id="ARBA00006678"/>
    </source>
</evidence>
<keyword evidence="8" id="KW-0539">Nucleus</keyword>
<evidence type="ECO:0000256" key="8">
    <source>
        <dbReference type="ARBA" id="ARBA00023242"/>
    </source>
</evidence>
<keyword evidence="5" id="KW-0698">rRNA processing</keyword>
<organism evidence="15 16">
    <name type="scientific">Coilia grayii</name>
    <name type="common">Gray's grenadier anchovy</name>
    <dbReference type="NCBI Taxonomy" id="363190"/>
    <lineage>
        <taxon>Eukaryota</taxon>
        <taxon>Metazoa</taxon>
        <taxon>Chordata</taxon>
        <taxon>Craniata</taxon>
        <taxon>Vertebrata</taxon>
        <taxon>Euteleostomi</taxon>
        <taxon>Actinopterygii</taxon>
        <taxon>Neopterygii</taxon>
        <taxon>Teleostei</taxon>
        <taxon>Clupei</taxon>
        <taxon>Clupeiformes</taxon>
        <taxon>Clupeoidei</taxon>
        <taxon>Engraulidae</taxon>
        <taxon>Coilinae</taxon>
        <taxon>Coilia</taxon>
    </lineage>
</organism>
<evidence type="ECO:0000256" key="5">
    <source>
        <dbReference type="ARBA" id="ARBA00022552"/>
    </source>
</evidence>
<evidence type="ECO:0000256" key="13">
    <source>
        <dbReference type="ARBA" id="ARBA00083631"/>
    </source>
</evidence>
<proteinExistence type="inferred from homology"/>
<evidence type="ECO:0000256" key="11">
    <source>
        <dbReference type="ARBA" id="ARBA00067159"/>
    </source>
</evidence>
<dbReference type="FunFam" id="3.30.230.70:FF:000035">
    <property type="entry name" value="Exosome complex component MTR3"/>
    <property type="match status" value="1"/>
</dbReference>
<evidence type="ECO:0000256" key="2">
    <source>
        <dbReference type="ARBA" id="ARBA00004604"/>
    </source>
</evidence>
<dbReference type="InterPro" id="IPR001247">
    <property type="entry name" value="ExoRNase_PH_dom1"/>
</dbReference>
<dbReference type="PANTHER" id="PTHR11953:SF2">
    <property type="entry name" value="EXOSOME COMPLEX COMPONENT MTR3"/>
    <property type="match status" value="1"/>
</dbReference>
<name>A0ABD1K222_9TELE</name>
<dbReference type="Proteomes" id="UP001591681">
    <property type="component" value="Unassembled WGS sequence"/>
</dbReference>
<keyword evidence="7" id="KW-0694">RNA-binding</keyword>
<gene>
    <name evidence="15" type="ORF">ACEWY4_010489</name>
</gene>
<dbReference type="SUPFAM" id="SSF55666">
    <property type="entry name" value="Ribonuclease PH domain 2-like"/>
    <property type="match status" value="1"/>
</dbReference>
<dbReference type="Gene3D" id="3.30.230.70">
    <property type="entry name" value="GHMP Kinase, N-terminal domain"/>
    <property type="match status" value="1"/>
</dbReference>
<dbReference type="GO" id="GO:0005737">
    <property type="term" value="C:cytoplasm"/>
    <property type="evidence" value="ECO:0007669"/>
    <property type="project" value="UniProtKB-SubCell"/>
</dbReference>